<dbReference type="Proteomes" id="UP000184513">
    <property type="component" value="Unassembled WGS sequence"/>
</dbReference>
<dbReference type="InterPro" id="IPR027417">
    <property type="entry name" value="P-loop_NTPase"/>
</dbReference>
<evidence type="ECO:0000256" key="1">
    <source>
        <dbReference type="ARBA" id="ARBA00022741"/>
    </source>
</evidence>
<evidence type="ECO:0000256" key="2">
    <source>
        <dbReference type="ARBA" id="ARBA00022840"/>
    </source>
</evidence>
<dbReference type="SUPFAM" id="SSF52540">
    <property type="entry name" value="P-loop containing nucleoside triphosphate hydrolases"/>
    <property type="match status" value="2"/>
</dbReference>
<keyword evidence="2 4" id="KW-0067">ATP-binding</keyword>
<dbReference type="InterPro" id="IPR003593">
    <property type="entry name" value="AAA+_ATPase"/>
</dbReference>
<dbReference type="OrthoDB" id="9789994at2"/>
<dbReference type="PANTHER" id="PTHR43158:SF2">
    <property type="entry name" value="SKFA PEPTIDE EXPORT ATP-BINDING PROTEIN SKFE"/>
    <property type="match status" value="1"/>
</dbReference>
<keyword evidence="1" id="KW-0547">Nucleotide-binding</keyword>
<feature type="domain" description="ABC transporter" evidence="3">
    <location>
        <begin position="283"/>
        <end position="507"/>
    </location>
</feature>
<accession>A0A1M7PM15</accession>
<reference evidence="4 5" key="1">
    <citation type="submission" date="2016-11" db="EMBL/GenBank/DDBJ databases">
        <authorList>
            <person name="Jaros S."/>
            <person name="Januszkiewicz K."/>
            <person name="Wedrychowicz H."/>
        </authorList>
    </citation>
    <scope>NUCLEOTIDE SEQUENCE [LARGE SCALE GENOMIC DNA]</scope>
    <source>
        <strain evidence="4 5">CGMCC 1.6102</strain>
    </source>
</reference>
<dbReference type="PROSITE" id="PS50893">
    <property type="entry name" value="ABC_TRANSPORTER_2"/>
    <property type="match status" value="2"/>
</dbReference>
<evidence type="ECO:0000259" key="3">
    <source>
        <dbReference type="PROSITE" id="PS50893"/>
    </source>
</evidence>
<feature type="domain" description="ABC transporter" evidence="3">
    <location>
        <begin position="10"/>
        <end position="261"/>
    </location>
</feature>
<name>A0A1M7PM15_9BACT</name>
<dbReference type="AlphaFoldDB" id="A0A1M7PM15"/>
<dbReference type="Pfam" id="PF00005">
    <property type="entry name" value="ABC_tran"/>
    <property type="match status" value="2"/>
</dbReference>
<dbReference type="EMBL" id="FRCY01000009">
    <property type="protein sequence ID" value="SHN18283.1"/>
    <property type="molecule type" value="Genomic_DNA"/>
</dbReference>
<dbReference type="GO" id="GO:0005524">
    <property type="term" value="F:ATP binding"/>
    <property type="evidence" value="ECO:0007669"/>
    <property type="project" value="UniProtKB-KW"/>
</dbReference>
<dbReference type="PANTHER" id="PTHR43158">
    <property type="entry name" value="SKFA PEPTIDE EXPORT ATP-BINDING PROTEIN SKFE"/>
    <property type="match status" value="1"/>
</dbReference>
<organism evidence="4 5">
    <name type="scientific">Cyclobacterium lianum</name>
    <dbReference type="NCBI Taxonomy" id="388280"/>
    <lineage>
        <taxon>Bacteria</taxon>
        <taxon>Pseudomonadati</taxon>
        <taxon>Bacteroidota</taxon>
        <taxon>Cytophagia</taxon>
        <taxon>Cytophagales</taxon>
        <taxon>Cyclobacteriaceae</taxon>
        <taxon>Cyclobacterium</taxon>
    </lineage>
</organism>
<dbReference type="CDD" id="cd00267">
    <property type="entry name" value="ABC_ATPase"/>
    <property type="match status" value="1"/>
</dbReference>
<dbReference type="GO" id="GO:0016887">
    <property type="term" value="F:ATP hydrolysis activity"/>
    <property type="evidence" value="ECO:0007669"/>
    <property type="project" value="InterPro"/>
</dbReference>
<keyword evidence="5" id="KW-1185">Reference proteome</keyword>
<dbReference type="InterPro" id="IPR003439">
    <property type="entry name" value="ABC_transporter-like_ATP-bd"/>
</dbReference>
<evidence type="ECO:0000313" key="4">
    <source>
        <dbReference type="EMBL" id="SHN18283.1"/>
    </source>
</evidence>
<dbReference type="STRING" id="388280.SAMN04488057_109147"/>
<proteinExistence type="predicted"/>
<dbReference type="Gene3D" id="3.40.50.300">
    <property type="entry name" value="P-loop containing nucleotide triphosphate hydrolases"/>
    <property type="match status" value="2"/>
</dbReference>
<sequence length="507" mass="58234">MDQYQQDDFLVIENATVHHFGKTLFQELNFRVKKGESWAVLGASGKERTAFLETLLGRTSLVEGRIDRPFAHAYKEEQRKRGQVNSFRDLIAFISQKYTFKNKSNQQNFYYQQRFNSSESEDTETVGAYLAGVESRRDGYWDLDKVIRLFDLDQFANKSLIKLSNGETRRLAMAVALTKNPKLFLMDMPLTGLDVQTRERFDEVLQAIMDSGVQVILSTTAREIPASIQHHAWIGEGKLRQNHSRDELLRLEAAHMHPQELKDINFQRLLNKVNRDAGSSSVIQMKDVSIRYGTNLLLDKVNWQVLPGEKWLIKGHNGAGKSTLISLIIGENPQSYANDITLFGRRRGTGESIWEVKKPTGFVSSDLARFFPPNQTCKKVVLSGFFDTMGLFKKTNSEQEALADQWLKALKLSHAENLRLQQVSLEEQRFCLLARAMIKSPKLLVLDEASQGMDEQQRLRFKWLIDFFCRQTGMSLLFVSHYSEDIPDCIDHQIELTQGRITKNTRK</sequence>
<evidence type="ECO:0000313" key="5">
    <source>
        <dbReference type="Proteomes" id="UP000184513"/>
    </source>
</evidence>
<dbReference type="SMART" id="SM00382">
    <property type="entry name" value="AAA"/>
    <property type="match status" value="1"/>
</dbReference>
<gene>
    <name evidence="4" type="ORF">SAMN04488057_109147</name>
</gene>
<protein>
    <submittedName>
        <fullName evidence="4">Molybdate transport system ATP-binding protein</fullName>
    </submittedName>
</protein>